<gene>
    <name evidence="16 17 18 19 20 21" type="primary">LOC106472183</name>
</gene>
<keyword evidence="8" id="KW-0347">Helicase</keyword>
<dbReference type="RefSeq" id="XP_013788263.1">
    <property type="nucleotide sequence ID" value="XM_013932809.2"/>
</dbReference>
<sequence>MQTARPAIAHYIPLIRGSWSVMSLGRRLYYMPIAVTQIYELHTQVFLWKSEKNDVSSLFMPVKVLRNADDISVGEELSSKLKKEDILKILNQFHKRPQIRKLSEENGLDNRLFEQAFISFRKFCMDSENLPTDLHIIVSDVIHGSGHVDDIVPFFLKHAHQVFPHLECMEELKKISDLRLPANWYPEARSIIRKIIFHAGPTNSGKTYHALERFITAESGIYCSPLKLLAGEVQEKTNSRGTPCDLVTGEERKNANPDGTPARHIACTVEMAPTNIPYKVAVIDEIQMIRDFGRGWAWTRALLGLVAEEIHICGEAAALNLIKQMVNEVGEEMEIRRYERLTKLTIEDGALGSLDNVEQGDCIVCFSKNDIFSISLQLERRGHKCAVIYGALPPGTKLAQANKFNDPLNPCKILVSTDAIGMGLNLSIRRIIFYSVMKPSMNEKGEKEMDNLTTSQALQIAGRAGRYGTQFDEGFVTTFHAEDLPVLKEIMSRPVQPITAAGLHPTADQIELFAYNLPHATLANLIDIFLSLSQVNTASYFMCNIEDFKFLADMIQHVQLPLRARYVFCCAPINRKIPFVCSMFLKFARQYSHNDLLTFEWLKTSIGWPFNPPQTIMDLVHLEAVFDVLDLYLWLSYRFLDLFPDAEHVRMIQRELDKIIQEGVYSITSLLQTGEFEKDQVVTEEQQLSGHNEDIRNKSRHIRGNDVFVKAASSVSIGKGQLTQQLLDKGLLTHQMLEQLQKEWEEGGNSSGRKIVTKGKKSQRELQSRDVVLK</sequence>
<evidence type="ECO:0000256" key="3">
    <source>
        <dbReference type="ARBA" id="ARBA00004173"/>
    </source>
</evidence>
<evidence type="ECO:0000313" key="17">
    <source>
        <dbReference type="RefSeq" id="XP_022256494.1"/>
    </source>
</evidence>
<dbReference type="RefSeq" id="XP_022256497.1">
    <property type="nucleotide sequence ID" value="XM_022400789.1"/>
</dbReference>
<dbReference type="Pfam" id="PF12513">
    <property type="entry name" value="SUV3_C"/>
    <property type="match status" value="1"/>
</dbReference>
<organism evidence="15 18">
    <name type="scientific">Limulus polyphemus</name>
    <name type="common">Atlantic horseshoe crab</name>
    <dbReference type="NCBI Taxonomy" id="6850"/>
    <lineage>
        <taxon>Eukaryota</taxon>
        <taxon>Metazoa</taxon>
        <taxon>Ecdysozoa</taxon>
        <taxon>Arthropoda</taxon>
        <taxon>Chelicerata</taxon>
        <taxon>Merostomata</taxon>
        <taxon>Xiphosura</taxon>
        <taxon>Limulidae</taxon>
        <taxon>Limulus</taxon>
    </lineage>
</organism>
<evidence type="ECO:0000256" key="4">
    <source>
        <dbReference type="ARBA" id="ARBA00008708"/>
    </source>
</evidence>
<evidence type="ECO:0000256" key="9">
    <source>
        <dbReference type="ARBA" id="ARBA00022840"/>
    </source>
</evidence>
<dbReference type="EC" id="3.6.4.13" evidence="5"/>
<keyword evidence="11" id="KW-0496">Mitochondrion</keyword>
<reference evidence="16 17" key="1">
    <citation type="submission" date="2025-05" db="UniProtKB">
        <authorList>
            <consortium name="RefSeq"/>
        </authorList>
    </citation>
    <scope>IDENTIFICATION</scope>
    <source>
        <tissue evidence="16 17">Muscle</tissue>
    </source>
</reference>
<dbReference type="CDD" id="cd17913">
    <property type="entry name" value="DEXQc_Suv3"/>
    <property type="match status" value="1"/>
</dbReference>
<name>A0ABM1TKT9_LIMPO</name>
<dbReference type="Pfam" id="PF22527">
    <property type="entry name" value="DEXQc_Suv3"/>
    <property type="match status" value="1"/>
</dbReference>
<evidence type="ECO:0000256" key="13">
    <source>
        <dbReference type="SAM" id="MobiDB-lite"/>
    </source>
</evidence>
<dbReference type="Gene3D" id="1.20.272.40">
    <property type="match status" value="1"/>
</dbReference>
<dbReference type="RefSeq" id="XP_022256495.1">
    <property type="nucleotide sequence ID" value="XM_022400787.1"/>
</dbReference>
<dbReference type="InterPro" id="IPR022192">
    <property type="entry name" value="SUV3_C"/>
</dbReference>
<comment type="catalytic activity">
    <reaction evidence="12">
        <text>ATP + H2O = ADP + phosphate + H(+)</text>
        <dbReference type="Rhea" id="RHEA:13065"/>
        <dbReference type="ChEBI" id="CHEBI:15377"/>
        <dbReference type="ChEBI" id="CHEBI:15378"/>
        <dbReference type="ChEBI" id="CHEBI:30616"/>
        <dbReference type="ChEBI" id="CHEBI:43474"/>
        <dbReference type="ChEBI" id="CHEBI:456216"/>
        <dbReference type="EC" id="3.6.4.13"/>
    </reaction>
</comment>
<evidence type="ECO:0000256" key="8">
    <source>
        <dbReference type="ARBA" id="ARBA00022806"/>
    </source>
</evidence>
<evidence type="ECO:0000256" key="6">
    <source>
        <dbReference type="ARBA" id="ARBA00022741"/>
    </source>
</evidence>
<comment type="similarity">
    <text evidence="4">Belongs to the helicase family.</text>
</comment>
<protein>
    <recommendedName>
        <fullName evidence="5">RNA helicase</fullName>
        <ecNumber evidence="5">3.6.4.13</ecNumber>
    </recommendedName>
</protein>
<dbReference type="Pfam" id="PF18114">
    <property type="entry name" value="Suv3_N"/>
    <property type="match status" value="1"/>
</dbReference>
<comment type="cofactor">
    <cofactor evidence="1">
        <name>Mn(2+)</name>
        <dbReference type="ChEBI" id="CHEBI:29035"/>
    </cofactor>
</comment>
<dbReference type="SMART" id="SM00490">
    <property type="entry name" value="HELICc"/>
    <property type="match status" value="1"/>
</dbReference>
<evidence type="ECO:0000256" key="12">
    <source>
        <dbReference type="ARBA" id="ARBA00047984"/>
    </source>
</evidence>
<dbReference type="PANTHER" id="PTHR12131:SF1">
    <property type="entry name" value="ATP-DEPENDENT RNA HELICASE SUPV3L1, MITOCHONDRIAL-RELATED"/>
    <property type="match status" value="1"/>
</dbReference>
<keyword evidence="9" id="KW-0067">ATP-binding</keyword>
<dbReference type="Gene3D" id="3.40.50.300">
    <property type="entry name" value="P-loop containing nucleotide triphosphate hydrolases"/>
    <property type="match status" value="2"/>
</dbReference>
<keyword evidence="6" id="KW-0547">Nucleotide-binding</keyword>
<keyword evidence="7" id="KW-0378">Hydrolase</keyword>
<dbReference type="InterPro" id="IPR044774">
    <property type="entry name" value="Suv3_DEXQc"/>
</dbReference>
<dbReference type="RefSeq" id="XP_022256496.1">
    <property type="nucleotide sequence ID" value="XM_022400788.1"/>
</dbReference>
<dbReference type="RefSeq" id="XP_022256498.1">
    <property type="nucleotide sequence ID" value="XM_022400790.1"/>
</dbReference>
<evidence type="ECO:0000313" key="21">
    <source>
        <dbReference type="RefSeq" id="XP_022256498.1"/>
    </source>
</evidence>
<dbReference type="InterPro" id="IPR027417">
    <property type="entry name" value="P-loop_NTPase"/>
</dbReference>
<evidence type="ECO:0000256" key="11">
    <source>
        <dbReference type="ARBA" id="ARBA00023128"/>
    </source>
</evidence>
<dbReference type="CDD" id="cd18805">
    <property type="entry name" value="SF2_C_suv3"/>
    <property type="match status" value="1"/>
</dbReference>
<keyword evidence="15" id="KW-1185">Reference proteome</keyword>
<feature type="region of interest" description="Disordered" evidence="13">
    <location>
        <begin position="743"/>
        <end position="774"/>
    </location>
</feature>
<evidence type="ECO:0000256" key="5">
    <source>
        <dbReference type="ARBA" id="ARBA00012552"/>
    </source>
</evidence>
<dbReference type="RefSeq" id="XP_022256494.1">
    <property type="nucleotide sequence ID" value="XM_022400786.1"/>
</dbReference>
<evidence type="ECO:0000313" key="19">
    <source>
        <dbReference type="RefSeq" id="XP_022256496.1"/>
    </source>
</evidence>
<feature type="domain" description="Helicase C-terminal" evidence="14">
    <location>
        <begin position="321"/>
        <end position="511"/>
    </location>
</feature>
<dbReference type="PROSITE" id="PS51194">
    <property type="entry name" value="HELICASE_CTER"/>
    <property type="match status" value="1"/>
</dbReference>
<dbReference type="Pfam" id="PF18147">
    <property type="entry name" value="Suv3_C_1"/>
    <property type="match status" value="1"/>
</dbReference>
<feature type="compositionally biased region" description="Basic and acidic residues" evidence="13">
    <location>
        <begin position="762"/>
        <end position="774"/>
    </location>
</feature>
<evidence type="ECO:0000256" key="2">
    <source>
        <dbReference type="ARBA" id="ARBA00001946"/>
    </source>
</evidence>
<dbReference type="InterPro" id="IPR041082">
    <property type="entry name" value="Suv3_C_1"/>
</dbReference>
<comment type="cofactor">
    <cofactor evidence="2">
        <name>Mg(2+)</name>
        <dbReference type="ChEBI" id="CHEBI:18420"/>
    </cofactor>
</comment>
<accession>A0ABM1TKT9</accession>
<dbReference type="InterPro" id="IPR055206">
    <property type="entry name" value="DEXQc_SUV3"/>
</dbReference>
<dbReference type="GeneID" id="106472183"/>
<dbReference type="Pfam" id="PF00271">
    <property type="entry name" value="Helicase_C"/>
    <property type="match status" value="1"/>
</dbReference>
<comment type="subcellular location">
    <subcellularLocation>
        <location evidence="3">Mitochondrion</location>
    </subcellularLocation>
</comment>
<dbReference type="PANTHER" id="PTHR12131">
    <property type="entry name" value="ATP-DEPENDENT RNA AND DNA HELICASE"/>
    <property type="match status" value="1"/>
</dbReference>
<evidence type="ECO:0000256" key="1">
    <source>
        <dbReference type="ARBA" id="ARBA00001936"/>
    </source>
</evidence>
<evidence type="ECO:0000256" key="10">
    <source>
        <dbReference type="ARBA" id="ARBA00022946"/>
    </source>
</evidence>
<proteinExistence type="inferred from homology"/>
<dbReference type="Proteomes" id="UP000694941">
    <property type="component" value="Unplaced"/>
</dbReference>
<evidence type="ECO:0000256" key="7">
    <source>
        <dbReference type="ARBA" id="ARBA00022801"/>
    </source>
</evidence>
<evidence type="ECO:0000313" key="20">
    <source>
        <dbReference type="RefSeq" id="XP_022256497.1"/>
    </source>
</evidence>
<evidence type="ECO:0000313" key="15">
    <source>
        <dbReference type="Proteomes" id="UP000694941"/>
    </source>
</evidence>
<keyword evidence="10" id="KW-0809">Transit peptide</keyword>
<evidence type="ECO:0000313" key="18">
    <source>
        <dbReference type="RefSeq" id="XP_022256495.1"/>
    </source>
</evidence>
<dbReference type="Gene3D" id="1.20.58.1080">
    <property type="match status" value="1"/>
</dbReference>
<dbReference type="Gene3D" id="1.10.1740.140">
    <property type="match status" value="1"/>
</dbReference>
<dbReference type="InterPro" id="IPR050699">
    <property type="entry name" value="RNA-DNA_Helicase"/>
</dbReference>
<dbReference type="SUPFAM" id="SSF52540">
    <property type="entry name" value="P-loop containing nucleoside triphosphate hydrolases"/>
    <property type="match status" value="2"/>
</dbReference>
<evidence type="ECO:0000313" key="16">
    <source>
        <dbReference type="RefSeq" id="XP_013788263.1"/>
    </source>
</evidence>
<evidence type="ECO:0000259" key="14">
    <source>
        <dbReference type="PROSITE" id="PS51194"/>
    </source>
</evidence>
<dbReference type="InterPro" id="IPR001650">
    <property type="entry name" value="Helicase_C-like"/>
</dbReference>
<dbReference type="InterPro" id="IPR041453">
    <property type="entry name" value="Suv3_N"/>
</dbReference>